<evidence type="ECO:0000256" key="5">
    <source>
        <dbReference type="ARBA" id="ARBA00022676"/>
    </source>
</evidence>
<protein>
    <recommendedName>
        <fullName evidence="14">alpha-1,3-mannosyl-glycoprotein 2-beta-N-acetylglucosaminyltransferase</fullName>
        <ecNumber evidence="14">2.4.1.101</ecNumber>
    </recommendedName>
    <alternativeName>
        <fullName evidence="15">N-glycosyl-oligosaccharide-glycoprotein N-acetylglucosaminyltransferase I</fullName>
    </alternativeName>
</protein>
<comment type="caution">
    <text evidence="18">The sequence shown here is derived from an EMBL/GenBank/DDBJ whole genome shotgun (WGS) entry which is preliminary data.</text>
</comment>
<comment type="subcellular location">
    <subcellularLocation>
        <location evidence="2">Golgi apparatus membrane</location>
        <topology evidence="2">Single-pass type II membrane protein</topology>
    </subcellularLocation>
</comment>
<accession>A0A813LTU2</accession>
<evidence type="ECO:0000256" key="16">
    <source>
        <dbReference type="ARBA" id="ARBA00049421"/>
    </source>
</evidence>
<organism evidence="18 19">
    <name type="scientific">Polarella glacialis</name>
    <name type="common">Dinoflagellate</name>
    <dbReference type="NCBI Taxonomy" id="89957"/>
    <lineage>
        <taxon>Eukaryota</taxon>
        <taxon>Sar</taxon>
        <taxon>Alveolata</taxon>
        <taxon>Dinophyceae</taxon>
        <taxon>Suessiales</taxon>
        <taxon>Suessiaceae</taxon>
        <taxon>Polarella</taxon>
    </lineage>
</organism>
<evidence type="ECO:0000256" key="11">
    <source>
        <dbReference type="ARBA" id="ARBA00023034"/>
    </source>
</evidence>
<comment type="similarity">
    <text evidence="4">Belongs to the glycosyltransferase 13 family.</text>
</comment>
<evidence type="ECO:0000256" key="14">
    <source>
        <dbReference type="ARBA" id="ARBA00038949"/>
    </source>
</evidence>
<evidence type="ECO:0000256" key="8">
    <source>
        <dbReference type="ARBA" id="ARBA00022723"/>
    </source>
</evidence>
<keyword evidence="7" id="KW-0812">Transmembrane</keyword>
<evidence type="ECO:0000256" key="6">
    <source>
        <dbReference type="ARBA" id="ARBA00022679"/>
    </source>
</evidence>
<dbReference type="AlphaFoldDB" id="A0A813LTU2"/>
<evidence type="ECO:0000313" key="19">
    <source>
        <dbReference type="Proteomes" id="UP000626109"/>
    </source>
</evidence>
<dbReference type="GO" id="GO:0046872">
    <property type="term" value="F:metal ion binding"/>
    <property type="evidence" value="ECO:0007669"/>
    <property type="project" value="UniProtKB-KW"/>
</dbReference>
<dbReference type="CDD" id="cd00035">
    <property type="entry name" value="ChtBD1"/>
    <property type="match status" value="1"/>
</dbReference>
<dbReference type="EMBL" id="CAJNNW010037383">
    <property type="protein sequence ID" value="CAE8741422.1"/>
    <property type="molecule type" value="Genomic_DNA"/>
</dbReference>
<comment type="pathway">
    <text evidence="3">Protein modification; protein glycosylation.</text>
</comment>
<dbReference type="SUPFAM" id="SSF81995">
    <property type="entry name" value="beta-sandwich domain of Sec23/24"/>
    <property type="match status" value="1"/>
</dbReference>
<reference evidence="18" key="1">
    <citation type="submission" date="2021-02" db="EMBL/GenBank/DDBJ databases">
        <authorList>
            <person name="Dougan E. K."/>
            <person name="Rhodes N."/>
            <person name="Thang M."/>
            <person name="Chan C."/>
        </authorList>
    </citation>
    <scope>NUCLEOTIDE SEQUENCE</scope>
</reference>
<comment type="catalytic activity">
    <reaction evidence="16">
        <text>N(4)-(alpha-D-Man-(1-&gt;3)-[alpha-D-Man-(1-&gt;3)-[alpha-D-Man-(1-&gt;6)]-alpha-D-Man-(1-&gt;6)]-beta-D-Man-(1-&gt;4)-beta-D-GlcNAc-(1-&gt;4)-beta-D-GlcNAc)-L-asparaginyl-[protein] (N-glucan mannose isomer 5A1,2) + UDP-N-acetyl-alpha-D-glucosamine = N(4)-{beta-D-GlcNAc-(1-&gt;2)-alpha-D-Man-(1-&gt;3)-[alpha-D-Man-(1-&gt;3)-[alpha-D-Man-(1-&gt;6)]-alpha-D-Man-(1-&gt;6)]-beta-D-Man-(1-&gt;4)-beta-D-GlcNAc-(1-&gt;4)-beta-D-GlcNAc}-L-asparaginyl-[protein] + UDP + H(+)</text>
        <dbReference type="Rhea" id="RHEA:11456"/>
        <dbReference type="Rhea" id="RHEA-COMP:14367"/>
        <dbReference type="Rhea" id="RHEA-COMP:14368"/>
        <dbReference type="ChEBI" id="CHEBI:15378"/>
        <dbReference type="ChEBI" id="CHEBI:57705"/>
        <dbReference type="ChEBI" id="CHEBI:58223"/>
        <dbReference type="ChEBI" id="CHEBI:59087"/>
        <dbReference type="ChEBI" id="CHEBI:60625"/>
        <dbReference type="EC" id="2.4.1.101"/>
    </reaction>
</comment>
<name>A0A813LTU2_POLGL</name>
<dbReference type="UniPathway" id="UPA00378"/>
<evidence type="ECO:0000313" key="18">
    <source>
        <dbReference type="EMBL" id="CAE8741422.1"/>
    </source>
</evidence>
<evidence type="ECO:0000256" key="10">
    <source>
        <dbReference type="ARBA" id="ARBA00022989"/>
    </source>
</evidence>
<evidence type="ECO:0000256" key="17">
    <source>
        <dbReference type="SAM" id="MobiDB-lite"/>
    </source>
</evidence>
<evidence type="ECO:0000256" key="2">
    <source>
        <dbReference type="ARBA" id="ARBA00004323"/>
    </source>
</evidence>
<evidence type="ECO:0000256" key="15">
    <source>
        <dbReference type="ARBA" id="ARBA00041712"/>
    </source>
</evidence>
<keyword evidence="11" id="KW-0333">Golgi apparatus</keyword>
<keyword evidence="10" id="KW-1133">Transmembrane helix</keyword>
<gene>
    <name evidence="18" type="ORF">PGLA2088_LOCUS50452</name>
</gene>
<dbReference type="PANTHER" id="PTHR10468:SF0">
    <property type="entry name" value="ALPHA-1,3-MANNOSYL-GLYCOPROTEIN 2-BETA-N-ACETYLGLUCOSAMINYLTRANSFERASE"/>
    <property type="match status" value="1"/>
</dbReference>
<dbReference type="Pfam" id="PF03071">
    <property type="entry name" value="GNT-I"/>
    <property type="match status" value="2"/>
</dbReference>
<evidence type="ECO:0000256" key="12">
    <source>
        <dbReference type="ARBA" id="ARBA00023136"/>
    </source>
</evidence>
<keyword evidence="9" id="KW-0735">Signal-anchor</keyword>
<feature type="region of interest" description="Disordered" evidence="17">
    <location>
        <begin position="450"/>
        <end position="506"/>
    </location>
</feature>
<dbReference type="InterPro" id="IPR052261">
    <property type="entry name" value="Glycosyltransferase_13"/>
</dbReference>
<dbReference type="GO" id="GO:0003827">
    <property type="term" value="F:alpha-1,3-mannosylglycoprotein 2-beta-N-acetylglucosaminyltransferase activity"/>
    <property type="evidence" value="ECO:0007669"/>
    <property type="project" value="UniProtKB-EC"/>
</dbReference>
<keyword evidence="8" id="KW-0479">Metal-binding</keyword>
<proteinExistence type="inferred from homology"/>
<evidence type="ECO:0000256" key="7">
    <source>
        <dbReference type="ARBA" id="ARBA00022692"/>
    </source>
</evidence>
<feature type="compositionally biased region" description="Low complexity" evidence="17">
    <location>
        <begin position="452"/>
        <end position="506"/>
    </location>
</feature>
<evidence type="ECO:0000256" key="13">
    <source>
        <dbReference type="ARBA" id="ARBA00023211"/>
    </source>
</evidence>
<evidence type="ECO:0000256" key="3">
    <source>
        <dbReference type="ARBA" id="ARBA00004922"/>
    </source>
</evidence>
<evidence type="ECO:0000256" key="1">
    <source>
        <dbReference type="ARBA" id="ARBA00001936"/>
    </source>
</evidence>
<evidence type="ECO:0000256" key="9">
    <source>
        <dbReference type="ARBA" id="ARBA00022968"/>
    </source>
</evidence>
<keyword evidence="12" id="KW-0472">Membrane</keyword>
<keyword evidence="5" id="KW-0328">Glycosyltransferase</keyword>
<keyword evidence="13" id="KW-0464">Manganese</keyword>
<dbReference type="Proteomes" id="UP000626109">
    <property type="component" value="Unassembled WGS sequence"/>
</dbReference>
<dbReference type="InterPro" id="IPR029044">
    <property type="entry name" value="Nucleotide-diphossugar_trans"/>
</dbReference>
<comment type="cofactor">
    <cofactor evidence="1">
        <name>Mn(2+)</name>
        <dbReference type="ChEBI" id="CHEBI:29035"/>
    </cofactor>
</comment>
<dbReference type="GO" id="GO:0000139">
    <property type="term" value="C:Golgi membrane"/>
    <property type="evidence" value="ECO:0007669"/>
    <property type="project" value="UniProtKB-SubCell"/>
</dbReference>
<sequence length="1103" mass="119623">MEAAPDMLWFFAQLEPLLHKDENLWCISAWNENGVATYAADLTALVRTDVFAGSLAWLLPAELYRKELLPSWPKGNWAQHLRGRAVSAGRQCIVPEISRARHVGRETGEDSAHAPSKAAGRDAAIFFAADGPSIVDLAQGLLGVAGIWREVYREKLLAGLHASVHLQDLSQLPLLSPEVTTGRQELQAPPEFRGFRINFKSSSSEPDQETWRPLAAFLGLSEAVPPRGFYDGVLRLRWGRDGFLFLVSSASPLAKQEGKALDSEAIKAAPRISLVAPGVSILFARAADVGRSCAALCSDVQRSCYAADLSFLNNCRVVRKYLPCTRAGSCEASNGQDQPAFVVPRQGGKGGICLYSQDVLRYPPSCDAAHADTRRLCACRRPLLAPALSAAPAAAPAAPPLSHRASSLSAKVLGGLLGMGAAEAAEGAGWKPGLRAQPYLPMPLAAFAPKTAAAAQQQRQQQLQQEQQQQHQHQQQQQQQQEQQQQQQQQQQEPQQRPGQPAAAAAVAPPVMLVLATGDRAEALRRGLETLRRARGFDPGRVLVSLACCGAQAVESRRLLEAHFADLLLDLRAESPDAPPQGGTRLLKYSARDTAHFRAALESALGGHFKGLRSVVVVEEGTLLSPDALGFFTQLEPVLHEDPTLWCVGAWNDAGLAPYVADVTALLRTDWHPGGFAWMLRSRDFLQELLPKWPEAEWPKFLRQNEVRKSRQCIIPEVSRCHPSGPASFPDESLLRRPERAAVDELQLPVLWNQELAVVDLGDVRRMLPGPYEQLLLQDWPGGEGLALSSELTKLRALATVEWGNWRLVLDDGPGSWARAAAYLRLWPNKDPVIRGSYRGALRLRWRGGVLHVIQIGSPLLKRARLTTSRKFHGKEFPRHPPLLRAPDVSITVGKVGESCDEACSAIDSTDGARGCREADLLFLNGCGAMRALLGMDACAECSASGVGQEQPSVVLSEAKASEESLAIGSCLWSANLAVPPSCEASHQRMARLCPCRPERPLRNQSVLAASNRGIPRAMEPRGLVDATLPSERCGAAFGNRLAADCAAHKRWCCSAGMWCGNSSSHCVSPESECRGGSSPLRFCGAGWSLRVPEFGLSPPAAR</sequence>
<dbReference type="PANTHER" id="PTHR10468">
    <property type="entry name" value="PROTEIN O-LINKED-MANNOSE BETA-1,2-N-ACETYLGLUCOSAMINYLTRANSFERASE 1/ALPHA-1,3-MANNOSYL-GLYCOPROTEIN 2-BETA-N-ACETYLGLUCOSAMINYLTRANSFERASE"/>
    <property type="match status" value="1"/>
</dbReference>
<dbReference type="EC" id="2.4.1.101" evidence="14"/>
<dbReference type="Gene3D" id="3.90.550.10">
    <property type="entry name" value="Spore Coat Polysaccharide Biosynthesis Protein SpsA, Chain A"/>
    <property type="match status" value="2"/>
</dbReference>
<evidence type="ECO:0000256" key="4">
    <source>
        <dbReference type="ARBA" id="ARBA00006492"/>
    </source>
</evidence>
<dbReference type="InterPro" id="IPR004139">
    <property type="entry name" value="Glyco_trans_13"/>
</dbReference>
<keyword evidence="6" id="KW-0808">Transferase</keyword>